<dbReference type="InterPro" id="IPR002937">
    <property type="entry name" value="Amino_oxidase"/>
</dbReference>
<dbReference type="OrthoDB" id="9767561at2"/>
<dbReference type="PANTHER" id="PTHR42841">
    <property type="entry name" value="AMINE OXIDASE"/>
    <property type="match status" value="1"/>
</dbReference>
<accession>A0A5R9BDD0</accession>
<comment type="caution">
    <text evidence="2">The sequence shown here is derived from an EMBL/GenBank/DDBJ whole genome shotgun (WGS) entry which is preliminary data.</text>
</comment>
<dbReference type="InterPro" id="IPR036188">
    <property type="entry name" value="FAD/NAD-bd_sf"/>
</dbReference>
<name>A0A5R9BDD0_9MICC</name>
<gene>
    <name evidence="2" type="ORF">FEF26_04240</name>
</gene>
<dbReference type="EMBL" id="VAVZ01000008">
    <property type="protein sequence ID" value="TLP98614.1"/>
    <property type="molecule type" value="Genomic_DNA"/>
</dbReference>
<proteinExistence type="predicted"/>
<evidence type="ECO:0000313" key="2">
    <source>
        <dbReference type="EMBL" id="TLP98614.1"/>
    </source>
</evidence>
<dbReference type="SUPFAM" id="SSF51905">
    <property type="entry name" value="FAD/NAD(P)-binding domain"/>
    <property type="match status" value="1"/>
</dbReference>
<evidence type="ECO:0000313" key="3">
    <source>
        <dbReference type="Proteomes" id="UP000310458"/>
    </source>
</evidence>
<dbReference type="GO" id="GO:0016491">
    <property type="term" value="F:oxidoreductase activity"/>
    <property type="evidence" value="ECO:0007669"/>
    <property type="project" value="InterPro"/>
</dbReference>
<dbReference type="Gene3D" id="3.50.50.60">
    <property type="entry name" value="FAD/NAD(P)-binding domain"/>
    <property type="match status" value="1"/>
</dbReference>
<evidence type="ECO:0000259" key="1">
    <source>
        <dbReference type="Pfam" id="PF01593"/>
    </source>
</evidence>
<feature type="domain" description="Amine oxidase" evidence="1">
    <location>
        <begin position="12"/>
        <end position="411"/>
    </location>
</feature>
<dbReference type="Pfam" id="PF01593">
    <property type="entry name" value="Amino_oxidase"/>
    <property type="match status" value="1"/>
</dbReference>
<protein>
    <submittedName>
        <fullName evidence="2">FAD-dependent oxidoreductase</fullName>
    </submittedName>
</protein>
<dbReference type="RefSeq" id="WP_138252302.1">
    <property type="nucleotide sequence ID" value="NZ_VAVZ01000008.1"/>
</dbReference>
<sequence>MDTDVIVIGAGLAGLQCARRLQRSGHSVTVLEAKDGVGGRVRTDLIDGFRCDRGFQVLNPAYPAVRDWINVSALRLQKFGVGAVVNTDEGKSTVAHPLRHPDRAFETLRSKHVPASDVLALIRWIGPALLREPLTGQVATQDQTLSASLDRAGLTGRLRRDVLDTFLAGVLADSSGGKSASYVRQLVRWFALGVPGLPQSGMQALPEQMSRSLAEPVRLNNPARKLKETAGGVEVTTENEVLSSRLVVVAVGPQHVAELTDQPSPKTHGLTTWWFHAPEPLEAGKFLMLDAAGDSGGPAGPIWNTAEVSAVAPSYAPAGAHLVQATTLLDRPDGLAEESAVKRDLARLYRTSTTDWKLITHHVVPHTLPAQPPPLIERGEQRIGDHTLLAGDHRDTGSIQGALVSGDRAARSAAELLARG</sequence>
<organism evidence="2 3">
    <name type="scientific">Nesterenkonia salmonea</name>
    <dbReference type="NCBI Taxonomy" id="1804987"/>
    <lineage>
        <taxon>Bacteria</taxon>
        <taxon>Bacillati</taxon>
        <taxon>Actinomycetota</taxon>
        <taxon>Actinomycetes</taxon>
        <taxon>Micrococcales</taxon>
        <taxon>Micrococcaceae</taxon>
        <taxon>Nesterenkonia</taxon>
    </lineage>
</organism>
<keyword evidence="3" id="KW-1185">Reference proteome</keyword>
<dbReference type="Proteomes" id="UP000310458">
    <property type="component" value="Unassembled WGS sequence"/>
</dbReference>
<dbReference type="AlphaFoldDB" id="A0A5R9BDD0"/>
<reference evidence="2 3" key="1">
    <citation type="submission" date="2019-05" db="EMBL/GenBank/DDBJ databases">
        <title>Nesterenkonia sp. GY074 isolated from the Southern Atlantic Ocean.</title>
        <authorList>
            <person name="Zhang G."/>
        </authorList>
    </citation>
    <scope>NUCLEOTIDE SEQUENCE [LARGE SCALE GENOMIC DNA]</scope>
    <source>
        <strain evidence="2 3">GY074</strain>
    </source>
</reference>